<reference evidence="1 2" key="1">
    <citation type="submission" date="2018-04" db="EMBL/GenBank/DDBJ databases">
        <title>Thalassorhabdus spongiae gen. nov., sp. nov., isolated from a marine sponge in South-West Iceland.</title>
        <authorList>
            <person name="Knobloch S."/>
            <person name="Daussin A."/>
            <person name="Johannsson R."/>
            <person name="Marteinsson V.T."/>
        </authorList>
    </citation>
    <scope>NUCLEOTIDE SEQUENCE [LARGE SCALE GENOMIC DNA]</scope>
    <source>
        <strain evidence="1 2">Hp12</strain>
    </source>
</reference>
<comment type="caution">
    <text evidence="1">The sequence shown here is derived from an EMBL/GenBank/DDBJ whole genome shotgun (WGS) entry which is preliminary data.</text>
</comment>
<protein>
    <submittedName>
        <fullName evidence="1">Uncharacterized protein</fullName>
    </submittedName>
</protein>
<evidence type="ECO:0000313" key="2">
    <source>
        <dbReference type="Proteomes" id="UP000244906"/>
    </source>
</evidence>
<dbReference type="Proteomes" id="UP000244906">
    <property type="component" value="Unassembled WGS sequence"/>
</dbReference>
<proteinExistence type="predicted"/>
<dbReference type="RefSeq" id="WP_116686396.1">
    <property type="nucleotide sequence ID" value="NZ_CAWNYD010000002.1"/>
</dbReference>
<organism evidence="1 2">
    <name type="scientific">Pelagibaculum spongiae</name>
    <dbReference type="NCBI Taxonomy" id="2080658"/>
    <lineage>
        <taxon>Bacteria</taxon>
        <taxon>Pseudomonadati</taxon>
        <taxon>Pseudomonadota</taxon>
        <taxon>Gammaproteobacteria</taxon>
        <taxon>Oceanospirillales</taxon>
        <taxon>Pelagibaculum</taxon>
    </lineage>
</organism>
<dbReference type="AlphaFoldDB" id="A0A2V1GXE7"/>
<gene>
    <name evidence="1" type="ORF">DC094_06930</name>
</gene>
<dbReference type="OrthoDB" id="6197747at2"/>
<sequence length="104" mass="11990">MSFNTEPTGYIKTAVSDLQGAWENLKQAVADDFSFTDCDKLIFHIHEAMSWESVRNFQRMKTTLLLIENIASQTDAPEEVLFWLTEVRDSFNVVMQEIDKGNIQ</sequence>
<name>A0A2V1GXE7_9GAMM</name>
<accession>A0A2V1GXE7</accession>
<dbReference type="EMBL" id="QDDL01000002">
    <property type="protein sequence ID" value="PVZ70323.1"/>
    <property type="molecule type" value="Genomic_DNA"/>
</dbReference>
<keyword evidence="2" id="KW-1185">Reference proteome</keyword>
<evidence type="ECO:0000313" key="1">
    <source>
        <dbReference type="EMBL" id="PVZ70323.1"/>
    </source>
</evidence>